<accession>A0A5C5X4J9</accession>
<evidence type="ECO:0000313" key="1">
    <source>
        <dbReference type="EMBL" id="TWT57926.1"/>
    </source>
</evidence>
<proteinExistence type="predicted"/>
<comment type="caution">
    <text evidence="1">The sequence shown here is derived from an EMBL/GenBank/DDBJ whole genome shotgun (WGS) entry which is preliminary data.</text>
</comment>
<dbReference type="EMBL" id="SIHI01000001">
    <property type="protein sequence ID" value="TWT57926.1"/>
    <property type="molecule type" value="Genomic_DNA"/>
</dbReference>
<evidence type="ECO:0000313" key="2">
    <source>
        <dbReference type="Proteomes" id="UP000317243"/>
    </source>
</evidence>
<organism evidence="1 2">
    <name type="scientific">Thalassoglobus neptunius</name>
    <dbReference type="NCBI Taxonomy" id="1938619"/>
    <lineage>
        <taxon>Bacteria</taxon>
        <taxon>Pseudomonadati</taxon>
        <taxon>Planctomycetota</taxon>
        <taxon>Planctomycetia</taxon>
        <taxon>Planctomycetales</taxon>
        <taxon>Planctomycetaceae</taxon>
        <taxon>Thalassoglobus</taxon>
    </lineage>
</organism>
<gene>
    <name evidence="1" type="ORF">KOR42_12940</name>
</gene>
<keyword evidence="2" id="KW-1185">Reference proteome</keyword>
<reference evidence="1 2" key="1">
    <citation type="submission" date="2019-02" db="EMBL/GenBank/DDBJ databases">
        <title>Deep-cultivation of Planctomycetes and their phenomic and genomic characterization uncovers novel biology.</title>
        <authorList>
            <person name="Wiegand S."/>
            <person name="Jogler M."/>
            <person name="Boedeker C."/>
            <person name="Pinto D."/>
            <person name="Vollmers J."/>
            <person name="Rivas-Marin E."/>
            <person name="Kohn T."/>
            <person name="Peeters S.H."/>
            <person name="Heuer A."/>
            <person name="Rast P."/>
            <person name="Oberbeckmann S."/>
            <person name="Bunk B."/>
            <person name="Jeske O."/>
            <person name="Meyerdierks A."/>
            <person name="Storesund J.E."/>
            <person name="Kallscheuer N."/>
            <person name="Luecker S."/>
            <person name="Lage O.M."/>
            <person name="Pohl T."/>
            <person name="Merkel B.J."/>
            <person name="Hornburger P."/>
            <person name="Mueller R.-W."/>
            <person name="Bruemmer F."/>
            <person name="Labrenz M."/>
            <person name="Spormann A.M."/>
            <person name="Op Den Camp H."/>
            <person name="Overmann J."/>
            <person name="Amann R."/>
            <person name="Jetten M.S.M."/>
            <person name="Mascher T."/>
            <person name="Medema M.H."/>
            <person name="Devos D.P."/>
            <person name="Kaster A.-K."/>
            <person name="Ovreas L."/>
            <person name="Rohde M."/>
            <person name="Galperin M.Y."/>
            <person name="Jogler C."/>
        </authorList>
    </citation>
    <scope>NUCLEOTIDE SEQUENCE [LARGE SCALE GENOMIC DNA]</scope>
    <source>
        <strain evidence="1 2">KOR42</strain>
    </source>
</reference>
<dbReference type="AlphaFoldDB" id="A0A5C5X4J9"/>
<sequence>MYQGNGGYPFAIERVKKWCKEVHKKIATSSFRVNWGVIRESFRVQGMKRCGPKVYGQCPETSADQQPK</sequence>
<name>A0A5C5X4J9_9PLAN</name>
<protein>
    <submittedName>
        <fullName evidence="1">Uncharacterized protein</fullName>
    </submittedName>
</protein>
<dbReference type="Proteomes" id="UP000317243">
    <property type="component" value="Unassembled WGS sequence"/>
</dbReference>